<comment type="caution">
    <text evidence="2">The sequence shown here is derived from an EMBL/GenBank/DDBJ whole genome shotgun (WGS) entry which is preliminary data.</text>
</comment>
<dbReference type="AlphaFoldDB" id="A0A811V478"/>
<gene>
    <name evidence="2" type="ORF">CCAP1982_LOCUS13062</name>
</gene>
<dbReference type="Proteomes" id="UP000606786">
    <property type="component" value="Unassembled WGS sequence"/>
</dbReference>
<protein>
    <submittedName>
        <fullName evidence="2">(Mediterranean fruit fly) hypothetical protein</fullName>
    </submittedName>
</protein>
<organism evidence="2 3">
    <name type="scientific">Ceratitis capitata</name>
    <name type="common">Mediterranean fruit fly</name>
    <name type="synonym">Tephritis capitata</name>
    <dbReference type="NCBI Taxonomy" id="7213"/>
    <lineage>
        <taxon>Eukaryota</taxon>
        <taxon>Metazoa</taxon>
        <taxon>Ecdysozoa</taxon>
        <taxon>Arthropoda</taxon>
        <taxon>Hexapoda</taxon>
        <taxon>Insecta</taxon>
        <taxon>Pterygota</taxon>
        <taxon>Neoptera</taxon>
        <taxon>Endopterygota</taxon>
        <taxon>Diptera</taxon>
        <taxon>Brachycera</taxon>
        <taxon>Muscomorpha</taxon>
        <taxon>Tephritoidea</taxon>
        <taxon>Tephritidae</taxon>
        <taxon>Ceratitis</taxon>
        <taxon>Ceratitis</taxon>
    </lineage>
</organism>
<evidence type="ECO:0000313" key="3">
    <source>
        <dbReference type="Proteomes" id="UP000606786"/>
    </source>
</evidence>
<proteinExistence type="predicted"/>
<keyword evidence="3" id="KW-1185">Reference proteome</keyword>
<evidence type="ECO:0000313" key="2">
    <source>
        <dbReference type="EMBL" id="CAD7004667.1"/>
    </source>
</evidence>
<reference evidence="2" key="1">
    <citation type="submission" date="2020-11" db="EMBL/GenBank/DDBJ databases">
        <authorList>
            <person name="Whitehead M."/>
        </authorList>
    </citation>
    <scope>NUCLEOTIDE SEQUENCE</scope>
    <source>
        <strain evidence="2">EGII</strain>
    </source>
</reference>
<name>A0A811V478_CERCA</name>
<evidence type="ECO:0000256" key="1">
    <source>
        <dbReference type="SAM" id="MobiDB-lite"/>
    </source>
</evidence>
<sequence>MSNVGNNVRPPKKGTLARQEPPYEMPLLTDALRSFLQHQRNPFTKAGAGGNGQDKTPKSVEVVAKTRFIEDYSKGVIITVMPTRELGANIDTANGSCRQHNNKLLAEGIISKKYNAKLDNGRSGCLRIKMSRRRDFATNAAKQKQNSDSSKQLTVRNACKASGEDVKRVAEGWFGRRNMPPSALLAKRPHHYSPVA</sequence>
<accession>A0A811V478</accession>
<feature type="region of interest" description="Disordered" evidence="1">
    <location>
        <begin position="1"/>
        <end position="23"/>
    </location>
</feature>
<dbReference type="EMBL" id="CAJHJT010000034">
    <property type="protein sequence ID" value="CAD7004667.1"/>
    <property type="molecule type" value="Genomic_DNA"/>
</dbReference>